<proteinExistence type="predicted"/>
<reference evidence="1 2" key="1">
    <citation type="journal article" date="2001" name="Nature">
        <title>The highly reduced genome of an enslaved algal nucleus.</title>
        <authorList>
            <person name="Douglas S."/>
            <person name="Zauner S."/>
            <person name="Fraunholz M."/>
            <person name="Beaton M."/>
            <person name="Penny S."/>
            <person name="Deng L."/>
            <person name="Wu X."/>
            <person name="Reith M."/>
            <person name="Cavalier-Smith T."/>
            <person name="Maier U."/>
        </authorList>
    </citation>
    <scope>NUCLEOTIDE SEQUENCE [LARGE SCALE GENOMIC DNA]</scope>
</reference>
<dbReference type="RefSeq" id="XP_001713316.1">
    <property type="nucleotide sequence ID" value="XM_001713264.1"/>
</dbReference>
<dbReference type="GO" id="GO:0000428">
    <property type="term" value="C:DNA-directed RNA polymerase complex"/>
    <property type="evidence" value="ECO:0007669"/>
    <property type="project" value="UniProtKB-KW"/>
</dbReference>
<sequence length="95" mass="11511">MMKLIKKVNYLENIKHEGNNDILFIVYNDLVFIRKLKSCKILKSNFLQTFFIITGIDNKHIELFFIFNSFVKFVTERVKKFFYFLNFKNSSIIKK</sequence>
<protein>
    <submittedName>
        <fullName evidence="1">Uncharacterized protein</fullName>
    </submittedName>
</protein>
<dbReference type="GeneID" id="857615"/>
<name>Q9AVX1_GUITH</name>
<organism evidence="1 2">
    <name type="scientific">Guillardia theta</name>
    <name type="common">Cryptophyte</name>
    <name type="synonym">Cryptomonas phi</name>
    <dbReference type="NCBI Taxonomy" id="55529"/>
    <lineage>
        <taxon>Eukaryota</taxon>
        <taxon>Cryptophyceae</taxon>
        <taxon>Pyrenomonadales</taxon>
        <taxon>Geminigeraceae</taxon>
        <taxon>Guillardia</taxon>
    </lineage>
</organism>
<dbReference type="EMBL" id="AJ010592">
    <property type="protein sequence ID" value="CAC27100.1"/>
    <property type="molecule type" value="Genomic_DNA"/>
</dbReference>
<dbReference type="AlphaFoldDB" id="Q9AVX1"/>
<evidence type="ECO:0000313" key="1">
    <source>
        <dbReference type="EMBL" id="CAC27100.1"/>
    </source>
</evidence>
<dbReference type="Proteomes" id="UP000242167">
    <property type="component" value="Nucleomorph 2"/>
</dbReference>
<evidence type="ECO:0000313" key="2">
    <source>
        <dbReference type="Proteomes" id="UP000242167"/>
    </source>
</evidence>
<accession>Q9AVX1</accession>